<evidence type="ECO:0000256" key="4">
    <source>
        <dbReference type="ARBA" id="ARBA00022801"/>
    </source>
</evidence>
<dbReference type="KEGG" id="hfv:R50_0074"/>
<reference evidence="10 11" key="1">
    <citation type="submission" date="2020-02" db="EMBL/GenBank/DDBJ databases">
        <authorList>
            <person name="Hogendoorn C."/>
        </authorList>
    </citation>
    <scope>NUCLEOTIDE SEQUENCE [LARGE SCALE GENOMIC DNA]</scope>
    <source>
        <strain evidence="10">R501</strain>
    </source>
</reference>
<evidence type="ECO:0000256" key="1">
    <source>
        <dbReference type="ARBA" id="ARBA00022722"/>
    </source>
</evidence>
<gene>
    <name evidence="9 10" type="primary">cas1</name>
    <name evidence="10" type="ORF">R50_0074</name>
</gene>
<name>A0A6F8ZD48_9FIRM</name>
<keyword evidence="6 9" id="KW-0051">Antiviral defense</keyword>
<protein>
    <recommendedName>
        <fullName evidence="9">CRISPR-associated endonuclease Cas1</fullName>
        <ecNumber evidence="9">3.1.-.-</ecNumber>
    </recommendedName>
</protein>
<evidence type="ECO:0000313" key="10">
    <source>
        <dbReference type="EMBL" id="CAB1127580.1"/>
    </source>
</evidence>
<dbReference type="HAMAP" id="MF_01470">
    <property type="entry name" value="Cas1"/>
    <property type="match status" value="1"/>
</dbReference>
<dbReference type="CDD" id="cd09722">
    <property type="entry name" value="Cas1_I-B"/>
    <property type="match status" value="1"/>
</dbReference>
<evidence type="ECO:0000256" key="2">
    <source>
        <dbReference type="ARBA" id="ARBA00022723"/>
    </source>
</evidence>
<dbReference type="Pfam" id="PF01867">
    <property type="entry name" value="Cas_Cas1"/>
    <property type="match status" value="1"/>
</dbReference>
<keyword evidence="11" id="KW-1185">Reference proteome</keyword>
<keyword evidence="7 9" id="KW-0238">DNA-binding</keyword>
<evidence type="ECO:0000256" key="3">
    <source>
        <dbReference type="ARBA" id="ARBA00022759"/>
    </source>
</evidence>
<accession>A0A6F8ZD48</accession>
<evidence type="ECO:0000256" key="7">
    <source>
        <dbReference type="ARBA" id="ARBA00023125"/>
    </source>
</evidence>
<feature type="binding site" evidence="9">
    <location>
        <position position="222"/>
    </location>
    <ligand>
        <name>Mn(2+)</name>
        <dbReference type="ChEBI" id="CHEBI:29035"/>
    </ligand>
</feature>
<dbReference type="NCBIfam" id="TIGR00287">
    <property type="entry name" value="cas1"/>
    <property type="match status" value="1"/>
</dbReference>
<dbReference type="Proteomes" id="UP000503399">
    <property type="component" value="Chromosome"/>
</dbReference>
<dbReference type="EC" id="3.1.-.-" evidence="9"/>
<dbReference type="NCBIfam" id="TIGR03641">
    <property type="entry name" value="cas1_HMARI"/>
    <property type="match status" value="1"/>
</dbReference>
<dbReference type="InterPro" id="IPR002729">
    <property type="entry name" value="CRISPR-assoc_Cas1"/>
</dbReference>
<dbReference type="PANTHER" id="PTHR43219">
    <property type="entry name" value="CRISPR-ASSOCIATED ENDONUCLEASE CAS1"/>
    <property type="match status" value="1"/>
</dbReference>
<keyword evidence="2 9" id="KW-0479">Metal-binding</keyword>
<dbReference type="Gene3D" id="1.20.120.920">
    <property type="entry name" value="CRISPR-associated endonuclease Cas1, C-terminal domain"/>
    <property type="match status" value="1"/>
</dbReference>
<dbReference type="GO" id="GO:0046872">
    <property type="term" value="F:metal ion binding"/>
    <property type="evidence" value="ECO:0007669"/>
    <property type="project" value="UniProtKB-UniRule"/>
</dbReference>
<feature type="binding site" evidence="9">
    <location>
        <position position="156"/>
    </location>
    <ligand>
        <name>Mn(2+)</name>
        <dbReference type="ChEBI" id="CHEBI:29035"/>
    </ligand>
</feature>
<dbReference type="PANTHER" id="PTHR43219:SF1">
    <property type="entry name" value="CRISPR-ASSOCIATED ENDONUCLEASE CAS1"/>
    <property type="match status" value="1"/>
</dbReference>
<evidence type="ECO:0000256" key="9">
    <source>
        <dbReference type="HAMAP-Rule" id="MF_01470"/>
    </source>
</evidence>
<dbReference type="GO" id="GO:0043571">
    <property type="term" value="P:maintenance of CRISPR repeat elements"/>
    <property type="evidence" value="ECO:0007669"/>
    <property type="project" value="UniProtKB-UniRule"/>
</dbReference>
<dbReference type="InterPro" id="IPR019858">
    <property type="entry name" value="CRISPR-assoc_Cas1_HMARI/TNEAP"/>
</dbReference>
<evidence type="ECO:0000256" key="5">
    <source>
        <dbReference type="ARBA" id="ARBA00022842"/>
    </source>
</evidence>
<feature type="binding site" evidence="9">
    <location>
        <position position="237"/>
    </location>
    <ligand>
        <name>Mn(2+)</name>
        <dbReference type="ChEBI" id="CHEBI:29035"/>
    </ligand>
</feature>
<organism evidence="10 11">
    <name type="scientific">Candidatus Hydrogenisulfobacillus filiaventi</name>
    <dbReference type="NCBI Taxonomy" id="2707344"/>
    <lineage>
        <taxon>Bacteria</taxon>
        <taxon>Bacillati</taxon>
        <taxon>Bacillota</taxon>
        <taxon>Clostridia</taxon>
        <taxon>Eubacteriales</taxon>
        <taxon>Clostridiales Family XVII. Incertae Sedis</taxon>
        <taxon>Candidatus Hydrogenisulfobacillus</taxon>
    </lineage>
</organism>
<comment type="function">
    <text evidence="9">CRISPR (clustered regularly interspaced short palindromic repeat), is an adaptive immune system that provides protection against mobile genetic elements (viruses, transposable elements and conjugative plasmids). CRISPR clusters contain spacers, sequences complementary to antecedent mobile elements, and target invading nucleic acids. CRISPR clusters are transcribed and processed into CRISPR RNA (crRNA). Acts as a dsDNA endonuclease. Involved in the integration of spacer DNA into the CRISPR cassette.</text>
</comment>
<comment type="similarity">
    <text evidence="9">Belongs to the CRISPR-associated endonuclease Cas1 family.</text>
</comment>
<proteinExistence type="inferred from homology"/>
<comment type="cofactor">
    <cofactor evidence="9">
        <name>Mg(2+)</name>
        <dbReference type="ChEBI" id="CHEBI:18420"/>
    </cofactor>
    <cofactor evidence="9">
        <name>Mn(2+)</name>
        <dbReference type="ChEBI" id="CHEBI:29035"/>
    </cofactor>
</comment>
<keyword evidence="5 9" id="KW-0460">Magnesium</keyword>
<evidence type="ECO:0000256" key="6">
    <source>
        <dbReference type="ARBA" id="ARBA00023118"/>
    </source>
</evidence>
<dbReference type="InterPro" id="IPR042211">
    <property type="entry name" value="CRISPR-assoc_Cas1_N"/>
</dbReference>
<dbReference type="Gene3D" id="3.100.10.20">
    <property type="entry name" value="CRISPR-associated endonuclease Cas1, N-terminal domain"/>
    <property type="match status" value="1"/>
</dbReference>
<keyword evidence="3 9" id="KW-0255">Endonuclease</keyword>
<dbReference type="GO" id="GO:0051607">
    <property type="term" value="P:defense response to virus"/>
    <property type="evidence" value="ECO:0007669"/>
    <property type="project" value="UniProtKB-UniRule"/>
</dbReference>
<keyword evidence="4 9" id="KW-0378">Hydrolase</keyword>
<dbReference type="GO" id="GO:0003677">
    <property type="term" value="F:DNA binding"/>
    <property type="evidence" value="ECO:0007669"/>
    <property type="project" value="UniProtKB-KW"/>
</dbReference>
<keyword evidence="8 9" id="KW-0464">Manganese</keyword>
<sequence length="330" mass="38939">MERTIHIFSSGVLRRHGDTIAFEGKDGTRYLPVEAVAEIMVHGEVDLNKRFLEFLSEKEIPLHYFNHFGNYMGTFYPHEHYNSGFMILKQAEYYLDPEKRLQLARRFVSGASRNLLRVLRYYRSRGKDLDARIGSMEDLTAKLETCATIPELMAIEGNLREMYYNAFDTILDHPAWTFDRRSRRPPENSLNSLISFGNSLLYATSLSEIYKTHLDPRIGYLHTTNWRRFSLNLDISEIFKPVLVDRLIFTMVGKGMIRPSDFHRESGGLFLTEAARRRFVEEYENRLRTVIRHRRNGRLVSYRRLIRLDLYRLEKHLIGEEPYDPFVAAW</sequence>
<keyword evidence="1 9" id="KW-0540">Nuclease</keyword>
<evidence type="ECO:0000256" key="8">
    <source>
        <dbReference type="ARBA" id="ARBA00023211"/>
    </source>
</evidence>
<dbReference type="GO" id="GO:0016787">
    <property type="term" value="F:hydrolase activity"/>
    <property type="evidence" value="ECO:0007669"/>
    <property type="project" value="UniProtKB-KW"/>
</dbReference>
<dbReference type="EMBL" id="LR778114">
    <property type="protein sequence ID" value="CAB1127580.1"/>
    <property type="molecule type" value="Genomic_DNA"/>
</dbReference>
<dbReference type="InterPro" id="IPR042206">
    <property type="entry name" value="CRISPR-assoc_Cas1_C"/>
</dbReference>
<dbReference type="GO" id="GO:0004520">
    <property type="term" value="F:DNA endonuclease activity"/>
    <property type="evidence" value="ECO:0007669"/>
    <property type="project" value="InterPro"/>
</dbReference>
<dbReference type="AlphaFoldDB" id="A0A6F8ZD48"/>
<comment type="subunit">
    <text evidence="9">Homodimer, forms a heterotetramer with a Cas2 homodimer.</text>
</comment>
<evidence type="ECO:0000313" key="11">
    <source>
        <dbReference type="Proteomes" id="UP000503399"/>
    </source>
</evidence>